<feature type="domain" description="Putative zinc ribbon" evidence="1">
    <location>
        <begin position="6"/>
        <end position="89"/>
    </location>
</feature>
<reference evidence="2 7" key="2">
    <citation type="submission" date="2023-03" db="EMBL/GenBank/DDBJ databases">
        <authorList>
            <person name="Shen W."/>
            <person name="Cai J."/>
        </authorList>
    </citation>
    <scope>NUCLEOTIDE SEQUENCE</scope>
    <source>
        <strain evidence="2">P33-2</strain>
        <strain evidence="3 7">Y2</strain>
    </source>
</reference>
<dbReference type="RefSeq" id="WP_016178789.1">
    <property type="nucleotide sequence ID" value="NZ_CAAKOC010000190.1"/>
</dbReference>
<evidence type="ECO:0000313" key="4">
    <source>
        <dbReference type="EMBL" id="TRZ28759.1"/>
    </source>
</evidence>
<organism evidence="2 6">
    <name type="scientific">Enterococcus avium</name>
    <name type="common">Streptococcus avium</name>
    <dbReference type="NCBI Taxonomy" id="33945"/>
    <lineage>
        <taxon>Bacteria</taxon>
        <taxon>Bacillati</taxon>
        <taxon>Bacillota</taxon>
        <taxon>Bacilli</taxon>
        <taxon>Lactobacillales</taxon>
        <taxon>Enterococcaceae</taxon>
        <taxon>Enterococcus</taxon>
    </lineage>
</organism>
<dbReference type="InterPro" id="IPR025868">
    <property type="entry name" value="Zn_ribbon_dom_put"/>
</dbReference>
<dbReference type="Proteomes" id="UP001264335">
    <property type="component" value="Unassembled WGS sequence"/>
</dbReference>
<accession>A0A2N8PT15</accession>
<evidence type="ECO:0000259" key="1">
    <source>
        <dbReference type="Pfam" id="PF12674"/>
    </source>
</evidence>
<dbReference type="Proteomes" id="UP001260773">
    <property type="component" value="Unassembled WGS sequence"/>
</dbReference>
<evidence type="ECO:0000313" key="6">
    <source>
        <dbReference type="Proteomes" id="UP001260773"/>
    </source>
</evidence>
<evidence type="ECO:0000313" key="7">
    <source>
        <dbReference type="Proteomes" id="UP001264335"/>
    </source>
</evidence>
<name>A0A2N8PT15_ENTAV</name>
<evidence type="ECO:0000313" key="3">
    <source>
        <dbReference type="EMBL" id="MDT2514773.1"/>
    </source>
</evidence>
<protein>
    <submittedName>
        <fullName evidence="4">Transcriptional regulator</fullName>
    </submittedName>
    <submittedName>
        <fullName evidence="2">Zinc ribbon domain-containing protein</fullName>
    </submittedName>
</protein>
<sequence>MSEMTYCQSCGMPLTKGVYGTEHDGSESSEYCLYCYKHGAFVDDCTMEEMIAVSLQHMKEANILKEQGKTEEEALDFMNSFFPELKRWKKSS</sequence>
<dbReference type="Proteomes" id="UP000316316">
    <property type="component" value="Unassembled WGS sequence"/>
</dbReference>
<dbReference type="AlphaFoldDB" id="A0A2N8PT15"/>
<reference evidence="4 5" key="1">
    <citation type="submission" date="2017-10" db="EMBL/GenBank/DDBJ databases">
        <title>FDA dAtabase for Regulatory Grade micrObial Sequences (FDA-ARGOS): Supporting development and validation of Infectious Disease Dx tests.</title>
        <authorList>
            <person name="Campos J."/>
            <person name="Goldberg B."/>
            <person name="Tallon L.J."/>
            <person name="Sadzewicz L."/>
            <person name="Sengamalay N."/>
            <person name="Ott S."/>
            <person name="Godinez A."/>
            <person name="Nagaraj S."/>
            <person name="Vyas G."/>
            <person name="Aluvathingal J."/>
            <person name="Nadendla S."/>
            <person name="Geyer C."/>
            <person name="Nandy P."/>
            <person name="Hobson J."/>
            <person name="Sichtig H."/>
        </authorList>
    </citation>
    <scope>NUCLEOTIDE SEQUENCE [LARGE SCALE GENOMIC DNA]</scope>
    <source>
        <strain evidence="4 5">FDAARGOS_185</strain>
    </source>
</reference>
<dbReference type="EMBL" id="JARPWY010000027">
    <property type="protein sequence ID" value="MDT2514773.1"/>
    <property type="molecule type" value="Genomic_DNA"/>
</dbReference>
<dbReference type="EMBL" id="PDXQ01000002">
    <property type="protein sequence ID" value="TRZ28759.1"/>
    <property type="molecule type" value="Genomic_DNA"/>
</dbReference>
<comment type="caution">
    <text evidence="2">The sequence shown here is derived from an EMBL/GenBank/DDBJ whole genome shotgun (WGS) entry which is preliminary data.</text>
</comment>
<dbReference type="Pfam" id="PF12674">
    <property type="entry name" value="Zn_ribbon_2"/>
    <property type="match status" value="1"/>
</dbReference>
<proteinExistence type="predicted"/>
<evidence type="ECO:0000313" key="5">
    <source>
        <dbReference type="Proteomes" id="UP000316316"/>
    </source>
</evidence>
<dbReference type="EMBL" id="JARPWH010000011">
    <property type="protein sequence ID" value="MDT2401713.1"/>
    <property type="molecule type" value="Genomic_DNA"/>
</dbReference>
<evidence type="ECO:0000313" key="2">
    <source>
        <dbReference type="EMBL" id="MDT2401713.1"/>
    </source>
</evidence>
<gene>
    <name evidence="4" type="ORF">AUF17_18805</name>
    <name evidence="2" type="ORF">P7D43_04955</name>
    <name evidence="3" type="ORF">P7D79_11160</name>
</gene>